<dbReference type="InterPro" id="IPR019775">
    <property type="entry name" value="WD40_repeat_CS"/>
</dbReference>
<dbReference type="RefSeq" id="WP_330798377.1">
    <property type="nucleotide sequence ID" value="NZ_JAZEWV010000024.1"/>
</dbReference>
<sequence length="164" mass="16924">MRGYGRSPPDANAPPALSFAPDGRTLATGSFDGSIEVWDVAGRRVRQTLNEGTSRVTALDFAPDGRTLAVGRTDASVQLWDLAGHFVRQTLQPGTAPVTSVDIAPDGRALATAGDDGVVTWRRLALPGPAQAVALLCAAVDRQLTAAERARYAPGSAPASACGS</sequence>
<dbReference type="Pfam" id="PF00400">
    <property type="entry name" value="WD40"/>
    <property type="match status" value="3"/>
</dbReference>
<dbReference type="PROSITE" id="PS00678">
    <property type="entry name" value="WD_REPEATS_1"/>
    <property type="match status" value="1"/>
</dbReference>
<feature type="repeat" description="WD" evidence="3">
    <location>
        <begin position="16"/>
        <end position="48"/>
    </location>
</feature>
<dbReference type="InterPro" id="IPR015943">
    <property type="entry name" value="WD40/YVTN_repeat-like_dom_sf"/>
</dbReference>
<gene>
    <name evidence="4" type="ORF">V2S66_24260</name>
</gene>
<keyword evidence="2" id="KW-0677">Repeat</keyword>
<evidence type="ECO:0000256" key="2">
    <source>
        <dbReference type="ARBA" id="ARBA00022737"/>
    </source>
</evidence>
<dbReference type="PROSITE" id="PS50294">
    <property type="entry name" value="WD_REPEATS_REGION"/>
    <property type="match status" value="2"/>
</dbReference>
<proteinExistence type="predicted"/>
<evidence type="ECO:0000313" key="4">
    <source>
        <dbReference type="EMBL" id="MEE4545068.1"/>
    </source>
</evidence>
<reference evidence="4 5" key="1">
    <citation type="submission" date="2023-12" db="EMBL/GenBank/DDBJ databases">
        <title>Streptomyces sp. V4-01.</title>
        <authorList>
            <person name="Somphong A."/>
            <person name="Phongsopitanun W."/>
        </authorList>
    </citation>
    <scope>NUCLEOTIDE SEQUENCE [LARGE SCALE GENOMIC DNA]</scope>
    <source>
        <strain evidence="4 5">V4-01</strain>
    </source>
</reference>
<comment type="caution">
    <text evidence="4">The sequence shown here is derived from an EMBL/GenBank/DDBJ whole genome shotgun (WGS) entry which is preliminary data.</text>
</comment>
<accession>A0ABU7PH90</accession>
<dbReference type="PANTHER" id="PTHR19879:SF9">
    <property type="entry name" value="TRANSCRIPTION INITIATION FACTOR TFIID SUBUNIT 5"/>
    <property type="match status" value="1"/>
</dbReference>
<dbReference type="SUPFAM" id="SSF50969">
    <property type="entry name" value="YVTN repeat-like/Quinoprotein amine dehydrogenase"/>
    <property type="match status" value="1"/>
</dbReference>
<protein>
    <submittedName>
        <fullName evidence="4">WD40 repeat domain-containing protein</fullName>
    </submittedName>
</protein>
<dbReference type="Proteomes" id="UP001344658">
    <property type="component" value="Unassembled WGS sequence"/>
</dbReference>
<dbReference type="PROSITE" id="PS50082">
    <property type="entry name" value="WD_REPEATS_2"/>
    <property type="match status" value="2"/>
</dbReference>
<organism evidence="4 5">
    <name type="scientific">Actinacidiphila polyblastidii</name>
    <dbReference type="NCBI Taxonomy" id="3110430"/>
    <lineage>
        <taxon>Bacteria</taxon>
        <taxon>Bacillati</taxon>
        <taxon>Actinomycetota</taxon>
        <taxon>Actinomycetes</taxon>
        <taxon>Kitasatosporales</taxon>
        <taxon>Streptomycetaceae</taxon>
        <taxon>Actinacidiphila</taxon>
    </lineage>
</organism>
<dbReference type="InterPro" id="IPR001680">
    <property type="entry name" value="WD40_rpt"/>
</dbReference>
<dbReference type="EMBL" id="JAZEWV010000024">
    <property type="protein sequence ID" value="MEE4545068.1"/>
    <property type="molecule type" value="Genomic_DNA"/>
</dbReference>
<dbReference type="InterPro" id="IPR011044">
    <property type="entry name" value="Quino_amine_DH_bsu"/>
</dbReference>
<evidence type="ECO:0000313" key="5">
    <source>
        <dbReference type="Proteomes" id="UP001344658"/>
    </source>
</evidence>
<evidence type="ECO:0000256" key="3">
    <source>
        <dbReference type="PROSITE-ProRule" id="PRU00221"/>
    </source>
</evidence>
<keyword evidence="5" id="KW-1185">Reference proteome</keyword>
<feature type="repeat" description="WD" evidence="3">
    <location>
        <begin position="49"/>
        <end position="82"/>
    </location>
</feature>
<evidence type="ECO:0000256" key="1">
    <source>
        <dbReference type="ARBA" id="ARBA00022574"/>
    </source>
</evidence>
<keyword evidence="1 3" id="KW-0853">WD repeat</keyword>
<name>A0ABU7PH90_9ACTN</name>
<dbReference type="PANTHER" id="PTHR19879">
    <property type="entry name" value="TRANSCRIPTION INITIATION FACTOR TFIID"/>
    <property type="match status" value="1"/>
</dbReference>
<dbReference type="Gene3D" id="2.130.10.10">
    <property type="entry name" value="YVTN repeat-like/Quinoprotein amine dehydrogenase"/>
    <property type="match status" value="1"/>
</dbReference>
<dbReference type="SMART" id="SM00320">
    <property type="entry name" value="WD40"/>
    <property type="match status" value="3"/>
</dbReference>